<evidence type="ECO:0000313" key="1">
    <source>
        <dbReference type="EMBL" id="GMR46623.1"/>
    </source>
</evidence>
<sequence length="123" mass="12639">MHEFFYRIVKSIVRSEKKVSPRLVSSARVVHLGSWLVCSSSCCSLAAPPAHVRSSSHSSRFHAHVSSGLSLGLCNRCSSGSSVGIGSSRGLTGFGLGSASLSSAATVRAGSASNTSRARSQGS</sequence>
<dbReference type="Proteomes" id="UP001328107">
    <property type="component" value="Unassembled WGS sequence"/>
</dbReference>
<organism evidence="1 2">
    <name type="scientific">Pristionchus mayeri</name>
    <dbReference type="NCBI Taxonomy" id="1317129"/>
    <lineage>
        <taxon>Eukaryota</taxon>
        <taxon>Metazoa</taxon>
        <taxon>Ecdysozoa</taxon>
        <taxon>Nematoda</taxon>
        <taxon>Chromadorea</taxon>
        <taxon>Rhabditida</taxon>
        <taxon>Rhabditina</taxon>
        <taxon>Diplogasteromorpha</taxon>
        <taxon>Diplogasteroidea</taxon>
        <taxon>Neodiplogasteridae</taxon>
        <taxon>Pristionchus</taxon>
    </lineage>
</organism>
<protein>
    <submittedName>
        <fullName evidence="1">Uncharacterized protein</fullName>
    </submittedName>
</protein>
<accession>A0AAN5CLI1</accession>
<comment type="caution">
    <text evidence="1">The sequence shown here is derived from an EMBL/GenBank/DDBJ whole genome shotgun (WGS) entry which is preliminary data.</text>
</comment>
<proteinExistence type="predicted"/>
<dbReference type="EMBL" id="BTRK01000004">
    <property type="protein sequence ID" value="GMR46623.1"/>
    <property type="molecule type" value="Genomic_DNA"/>
</dbReference>
<gene>
    <name evidence="1" type="ORF">PMAYCL1PPCAC_16818</name>
</gene>
<feature type="non-terminal residue" evidence="1">
    <location>
        <position position="123"/>
    </location>
</feature>
<name>A0AAN5CLI1_9BILA</name>
<keyword evidence="2" id="KW-1185">Reference proteome</keyword>
<dbReference type="AlphaFoldDB" id="A0AAN5CLI1"/>
<reference evidence="2" key="1">
    <citation type="submission" date="2022-10" db="EMBL/GenBank/DDBJ databases">
        <title>Genome assembly of Pristionchus species.</title>
        <authorList>
            <person name="Yoshida K."/>
            <person name="Sommer R.J."/>
        </authorList>
    </citation>
    <scope>NUCLEOTIDE SEQUENCE [LARGE SCALE GENOMIC DNA]</scope>
    <source>
        <strain evidence="2">RS5460</strain>
    </source>
</reference>
<evidence type="ECO:0000313" key="2">
    <source>
        <dbReference type="Proteomes" id="UP001328107"/>
    </source>
</evidence>